<dbReference type="Proteomes" id="UP000066737">
    <property type="component" value="Plasmid pSTJ001"/>
</dbReference>
<geneLocation type="plasmid" evidence="4">
    <name>pSTJ001</name>
</geneLocation>
<dbReference type="SUPFAM" id="SSF53850">
    <property type="entry name" value="Periplasmic binding protein-like II"/>
    <property type="match status" value="2"/>
</dbReference>
<dbReference type="KEGG" id="hhb:Hhub_4293"/>
<organism evidence="3 4">
    <name type="scientific">Halobacterium hubeiense</name>
    <dbReference type="NCBI Taxonomy" id="1407499"/>
    <lineage>
        <taxon>Archaea</taxon>
        <taxon>Methanobacteriati</taxon>
        <taxon>Methanobacteriota</taxon>
        <taxon>Stenosarchaea group</taxon>
        <taxon>Halobacteria</taxon>
        <taxon>Halobacteriales</taxon>
        <taxon>Halobacteriaceae</taxon>
        <taxon>Halobacterium</taxon>
    </lineage>
</organism>
<dbReference type="InterPro" id="IPR000914">
    <property type="entry name" value="SBP_5_dom"/>
</dbReference>
<evidence type="ECO:0000313" key="3">
    <source>
        <dbReference type="EMBL" id="CQH64145.1"/>
    </source>
</evidence>
<dbReference type="EMBL" id="LN831303">
    <property type="protein sequence ID" value="CQH64145.1"/>
    <property type="molecule type" value="Genomic_DNA"/>
</dbReference>
<dbReference type="RefSeq" id="WP_082687284.1">
    <property type="nucleotide sequence ID" value="NZ_LN831303.1"/>
</dbReference>
<dbReference type="GO" id="GO:1904680">
    <property type="term" value="F:peptide transmembrane transporter activity"/>
    <property type="evidence" value="ECO:0007669"/>
    <property type="project" value="TreeGrafter"/>
</dbReference>
<dbReference type="Gene3D" id="3.10.105.10">
    <property type="entry name" value="Dipeptide-binding Protein, Domain 3"/>
    <property type="match status" value="2"/>
</dbReference>
<dbReference type="Pfam" id="PF00496">
    <property type="entry name" value="SBP_bac_5"/>
    <property type="match status" value="1"/>
</dbReference>
<dbReference type="AlphaFoldDB" id="A0A0U5H6N2"/>
<dbReference type="PANTHER" id="PTHR30290">
    <property type="entry name" value="PERIPLASMIC BINDING COMPONENT OF ABC TRANSPORTER"/>
    <property type="match status" value="1"/>
</dbReference>
<accession>A0A0U5H6N2</accession>
<dbReference type="Gene3D" id="3.40.190.10">
    <property type="entry name" value="Periplasmic binding protein-like II"/>
    <property type="match status" value="1"/>
</dbReference>
<feature type="domain" description="Solute-binding protein family 5" evidence="2">
    <location>
        <begin position="309"/>
        <end position="610"/>
    </location>
</feature>
<gene>
    <name evidence="3" type="primary">dppA4</name>
    <name evidence="3" type="ORF">HHUB_4293</name>
</gene>
<evidence type="ECO:0000256" key="1">
    <source>
        <dbReference type="ARBA" id="ARBA00022729"/>
    </source>
</evidence>
<evidence type="ECO:0000259" key="2">
    <source>
        <dbReference type="Pfam" id="PF00496"/>
    </source>
</evidence>
<dbReference type="GeneID" id="26660595"/>
<reference evidence="4" key="1">
    <citation type="journal article" date="2016" name="Environ. Microbiol.">
        <title>The complete genome of a viable archaeum isolated from 123-million-year-old rock salt.</title>
        <authorList>
            <person name="Jaakkola S.T."/>
            <person name="Pfeiffer F."/>
            <person name="Ravantti J.J."/>
            <person name="Guo Q."/>
            <person name="Liu Y."/>
            <person name="Chen X."/>
            <person name="Ma H."/>
            <person name="Yang C."/>
            <person name="Oksanen H.M."/>
            <person name="Bamford D.H."/>
        </authorList>
    </citation>
    <scope>NUCLEOTIDE SEQUENCE</scope>
    <source>
        <strain evidence="4">JI20-1</strain>
        <plasmid evidence="4">Plasmid pSTJ001</plasmid>
    </source>
</reference>
<name>A0A0U5H6N2_9EURY</name>
<evidence type="ECO:0000313" key="4">
    <source>
        <dbReference type="Proteomes" id="UP000066737"/>
    </source>
</evidence>
<dbReference type="OrthoDB" id="233597at2157"/>
<dbReference type="GO" id="GO:0015833">
    <property type="term" value="P:peptide transport"/>
    <property type="evidence" value="ECO:0007669"/>
    <property type="project" value="TreeGrafter"/>
</dbReference>
<protein>
    <submittedName>
        <fullName evidence="3">ABC-type transport system periplasmic substrate-binding protein (Probable substrate dipeptide/oligopeptide)</fullName>
    </submittedName>
</protein>
<dbReference type="PROSITE" id="PS51257">
    <property type="entry name" value="PROKAR_LIPOPROTEIN"/>
    <property type="match status" value="1"/>
</dbReference>
<dbReference type="PROSITE" id="PS51318">
    <property type="entry name" value="TAT"/>
    <property type="match status" value="1"/>
</dbReference>
<dbReference type="CDD" id="cd00995">
    <property type="entry name" value="PBP2_NikA_DppA_OppA_like"/>
    <property type="match status" value="1"/>
</dbReference>
<sequence length="642" mass="71426">MSREKPFEVTKGEVSRRRFLSIASAAGISALAGCGGNGNQSNNGGTQSSGDGRSIESRFWEEWPVETKGESVNDEAVQFEYTAVEGQSVPSVTTHFAQSETPWMREFALTVQDSFNSVGVPVDLVNVQPSTRYGEFWRADIGHPVPVVMNLHGPDPQRGLDPNPFLMRAHPETGGNYYNYKNDEITELLDEQAQTIGDQEARAELCQEIQRKLSEDAYLIAANFPDVINVANTADWEGYVPTPGNGTTRDSFIWTQVNLQPQGDSTTWVKGVTAGMQGTNLPWSTGGLEEKRLLNVYDGLYDASPQLDIVSGLATGHEVVDDTTVEMDLREGVTWHDGEPFTPEDVKFSVEQYKQHTAPQQGPFYRTIESVEVVSTTGGGRVRFNLTEPDASFVTQRAVRSSIIPKHRWEDVDNPSEYNPDNPVGTGPFQFENWSQGQELRLSKYEDHWLWDDDTRRELIGEEYFVAGDGIDEMVVVNVGNVSTLIGSMQSGDIDAIGMTVSNQQADRASRADGVEKQTSPNYVPTDVHLNHIVPLFRDKTFRVALSHAFDKQSFVDNVLTGQGEAIDGQNLLTPLMTPFHGETEPYEYNPEQAKTMLEQAGYTFDSNDMLVWPEGDAWEAFDERVEHGHATRSELDQPDFS</sequence>
<dbReference type="InterPro" id="IPR006311">
    <property type="entry name" value="TAT_signal"/>
</dbReference>
<keyword evidence="4" id="KW-1185">Reference proteome</keyword>
<proteinExistence type="predicted"/>
<dbReference type="PANTHER" id="PTHR30290:SF38">
    <property type="entry name" value="D,D-DIPEPTIDE-BINDING PERIPLASMIC PROTEIN DDPA-RELATED"/>
    <property type="match status" value="1"/>
</dbReference>
<keyword evidence="1" id="KW-0732">Signal</keyword>
<dbReference type="InterPro" id="IPR039424">
    <property type="entry name" value="SBP_5"/>
</dbReference>